<dbReference type="EMBL" id="CU928169">
    <property type="protein sequence ID" value="CAR23428.1"/>
    <property type="molecule type" value="Genomic_DNA"/>
</dbReference>
<evidence type="ECO:0000313" key="3">
    <source>
        <dbReference type="Proteomes" id="UP000002036"/>
    </source>
</evidence>
<dbReference type="GeneID" id="8292028"/>
<accession>C5DI17</accession>
<evidence type="ECO:0000313" key="2">
    <source>
        <dbReference type="EMBL" id="CAR23428.1"/>
    </source>
</evidence>
<evidence type="ECO:0000256" key="1">
    <source>
        <dbReference type="SAM" id="MobiDB-lite"/>
    </source>
</evidence>
<dbReference type="InParanoid" id="C5DI17"/>
<protein>
    <submittedName>
        <fullName evidence="2">KLTH0E08976p</fullName>
    </submittedName>
</protein>
<reference evidence="2 3" key="1">
    <citation type="journal article" date="2009" name="Genome Res.">
        <title>Comparative genomics of protoploid Saccharomycetaceae.</title>
        <authorList>
            <consortium name="The Genolevures Consortium"/>
            <person name="Souciet J.-L."/>
            <person name="Dujon B."/>
            <person name="Gaillardin C."/>
            <person name="Johnston M."/>
            <person name="Baret P.V."/>
            <person name="Cliften P."/>
            <person name="Sherman D.J."/>
            <person name="Weissenbach J."/>
            <person name="Westhof E."/>
            <person name="Wincker P."/>
            <person name="Jubin C."/>
            <person name="Poulain J."/>
            <person name="Barbe V."/>
            <person name="Segurens B."/>
            <person name="Artiguenave F."/>
            <person name="Anthouard V."/>
            <person name="Vacherie B."/>
            <person name="Val M.-E."/>
            <person name="Fulton R.S."/>
            <person name="Minx P."/>
            <person name="Wilson R."/>
            <person name="Durrens P."/>
            <person name="Jean G."/>
            <person name="Marck C."/>
            <person name="Martin T."/>
            <person name="Nikolski M."/>
            <person name="Rolland T."/>
            <person name="Seret M.-L."/>
            <person name="Casaregola S."/>
            <person name="Despons L."/>
            <person name="Fairhead C."/>
            <person name="Fischer G."/>
            <person name="Lafontaine I."/>
            <person name="Leh V."/>
            <person name="Lemaire M."/>
            <person name="de Montigny J."/>
            <person name="Neuveglise C."/>
            <person name="Thierry A."/>
            <person name="Blanc-Lenfle I."/>
            <person name="Bleykasten C."/>
            <person name="Diffels J."/>
            <person name="Fritsch E."/>
            <person name="Frangeul L."/>
            <person name="Goeffon A."/>
            <person name="Jauniaux N."/>
            <person name="Kachouri-Lafond R."/>
            <person name="Payen C."/>
            <person name="Potier S."/>
            <person name="Pribylova L."/>
            <person name="Ozanne C."/>
            <person name="Richard G.-F."/>
            <person name="Sacerdot C."/>
            <person name="Straub M.-L."/>
            <person name="Talla E."/>
        </authorList>
    </citation>
    <scope>NUCLEOTIDE SEQUENCE [LARGE SCALE GENOMIC DNA]</scope>
    <source>
        <strain evidence="3">ATCC 56472 / CBS 6340 / NRRL Y-8284</strain>
    </source>
</reference>
<dbReference type="OrthoDB" id="10462761at2759"/>
<dbReference type="RefSeq" id="XP_002553865.1">
    <property type="nucleotide sequence ID" value="XM_002553819.1"/>
</dbReference>
<feature type="region of interest" description="Disordered" evidence="1">
    <location>
        <begin position="32"/>
        <end position="53"/>
    </location>
</feature>
<dbReference type="HOGENOM" id="CLU_2386569_0_0_1"/>
<organism evidence="2 3">
    <name type="scientific">Lachancea thermotolerans (strain ATCC 56472 / CBS 6340 / NRRL Y-8284)</name>
    <name type="common">Yeast</name>
    <name type="synonym">Kluyveromyces thermotolerans</name>
    <dbReference type="NCBI Taxonomy" id="559295"/>
    <lineage>
        <taxon>Eukaryota</taxon>
        <taxon>Fungi</taxon>
        <taxon>Dikarya</taxon>
        <taxon>Ascomycota</taxon>
        <taxon>Saccharomycotina</taxon>
        <taxon>Saccharomycetes</taxon>
        <taxon>Saccharomycetales</taxon>
        <taxon>Saccharomycetaceae</taxon>
        <taxon>Lachancea</taxon>
    </lineage>
</organism>
<gene>
    <name evidence="2" type="ordered locus">KLTH0E08976g</name>
</gene>
<sequence>MSAVWFYPNDNWSIGPTQRLGIYRGTAPKATELNWEANPRRSNHPKNSRSHAELDLSTRRRGCFCLIRYTRLRQQPLTCCSSPHDSDPAEAEEK</sequence>
<proteinExistence type="predicted"/>
<name>C5DI17_LACTC</name>
<dbReference type="Proteomes" id="UP000002036">
    <property type="component" value="Chromosome E"/>
</dbReference>
<dbReference type="AlphaFoldDB" id="C5DI17"/>
<keyword evidence="3" id="KW-1185">Reference proteome</keyword>
<dbReference type="KEGG" id="lth:KLTH0E08976g"/>